<proteinExistence type="predicted"/>
<dbReference type="GO" id="GO:0005576">
    <property type="term" value="C:extracellular region"/>
    <property type="evidence" value="ECO:0007669"/>
    <property type="project" value="UniProtKB-SubCell"/>
</dbReference>
<evidence type="ECO:0008006" key="5">
    <source>
        <dbReference type="Google" id="ProtNLM"/>
    </source>
</evidence>
<dbReference type="SUPFAM" id="SSF101898">
    <property type="entry name" value="NHL repeat"/>
    <property type="match status" value="1"/>
</dbReference>
<dbReference type="PANTHER" id="PTHR10009:SF18">
    <property type="entry name" value="PROTEIN YELLOW-LIKE PROTEIN"/>
    <property type="match status" value="1"/>
</dbReference>
<dbReference type="AlphaFoldDB" id="A0A6T9Y0L5"/>
<dbReference type="Pfam" id="PF03022">
    <property type="entry name" value="MRJP"/>
    <property type="match status" value="1"/>
</dbReference>
<sequence length="354" mass="39845">MRLRLVIALLILIVSPLSLRVFAEPNFDVLFELDETVPPANIAVTPEGRTFLSTHQAYGANYKLLEITQDGEFVPYPNKAFSESMFSVLGTVADKEGVLWFLDTRWDYHSGRVIGWDTKTETLFKMFHITKPYIGENYILNDLAVDRTHNAIYISDTADAKTSALIVIDIDTGHIRRVLSGSTYTIPEDKNIVIDGKVLPMGEENARIGVNPITIDHNDEWVYFAPMTSESLYRVKTEDLLNDELNDARLASKVEFFARKPFSDGITIDTAGNIYVSDITNNTLAIINNKRQYQPLFKDERLAWVEGFANAGDKGILATANQLHRSKAFNKSSTSTNKFYIIRFTPKANAGFGR</sequence>
<dbReference type="Gene3D" id="2.120.10.30">
    <property type="entry name" value="TolB, C-terminal domain"/>
    <property type="match status" value="1"/>
</dbReference>
<gene>
    <name evidence="3" type="ORF">ALFOR1_30590</name>
</gene>
<evidence type="ECO:0000313" key="3">
    <source>
        <dbReference type="EMBL" id="CAB9493665.1"/>
    </source>
</evidence>
<evidence type="ECO:0000256" key="1">
    <source>
        <dbReference type="ARBA" id="ARBA00004613"/>
    </source>
</evidence>
<keyword evidence="2" id="KW-0964">Secreted</keyword>
<evidence type="ECO:0000313" key="4">
    <source>
        <dbReference type="Proteomes" id="UP000509458"/>
    </source>
</evidence>
<dbReference type="RefSeq" id="WP_179983164.1">
    <property type="nucleotide sequence ID" value="NZ_LR812090.1"/>
</dbReference>
<dbReference type="PANTHER" id="PTHR10009">
    <property type="entry name" value="PROTEIN YELLOW-RELATED"/>
    <property type="match status" value="1"/>
</dbReference>
<protein>
    <recommendedName>
        <fullName evidence="5">Gluconolactonase</fullName>
    </recommendedName>
</protein>
<comment type="subcellular location">
    <subcellularLocation>
        <location evidence="1">Secreted</location>
    </subcellularLocation>
</comment>
<accession>A0A6T9Y0L5</accession>
<dbReference type="EMBL" id="LR812090">
    <property type="protein sequence ID" value="CAB9493665.1"/>
    <property type="molecule type" value="Genomic_DNA"/>
</dbReference>
<dbReference type="InterPro" id="IPR017996">
    <property type="entry name" value="MRJP/yellow-related"/>
</dbReference>
<organism evidence="3 4">
    <name type="scientific">Alteromonas macleodii</name>
    <name type="common">Pseudoalteromonas macleodii</name>
    <dbReference type="NCBI Taxonomy" id="28108"/>
    <lineage>
        <taxon>Bacteria</taxon>
        <taxon>Pseudomonadati</taxon>
        <taxon>Pseudomonadota</taxon>
        <taxon>Gammaproteobacteria</taxon>
        <taxon>Alteromonadales</taxon>
        <taxon>Alteromonadaceae</taxon>
        <taxon>Alteromonas/Salinimonas group</taxon>
        <taxon>Alteromonas</taxon>
    </lineage>
</organism>
<reference evidence="3 4" key="1">
    <citation type="submission" date="2020-06" db="EMBL/GenBank/DDBJ databases">
        <authorList>
            <person name="Duchaud E."/>
        </authorList>
    </citation>
    <scope>NUCLEOTIDE SEQUENCE [LARGE SCALE GENOMIC DNA]</scope>
    <source>
        <strain evidence="3">Alteromonas fortis</strain>
    </source>
</reference>
<dbReference type="InterPro" id="IPR011042">
    <property type="entry name" value="6-blade_b-propeller_TolB-like"/>
</dbReference>
<name>A0A6T9Y0L5_ALTMA</name>
<evidence type="ECO:0000256" key="2">
    <source>
        <dbReference type="ARBA" id="ARBA00022525"/>
    </source>
</evidence>
<dbReference type="Proteomes" id="UP000509458">
    <property type="component" value="Chromosome"/>
</dbReference>